<gene>
    <name evidence="3" type="ORF">GOP47_0001979</name>
</gene>
<evidence type="ECO:0000313" key="4">
    <source>
        <dbReference type="Proteomes" id="UP000886520"/>
    </source>
</evidence>
<name>A0A9D4VAM3_ADICA</name>
<keyword evidence="4" id="KW-1185">Reference proteome</keyword>
<reference evidence="3" key="1">
    <citation type="submission" date="2021-01" db="EMBL/GenBank/DDBJ databases">
        <title>Adiantum capillus-veneris genome.</title>
        <authorList>
            <person name="Fang Y."/>
            <person name="Liao Q."/>
        </authorList>
    </citation>
    <scope>NUCLEOTIDE SEQUENCE</scope>
    <source>
        <strain evidence="3">H3</strain>
        <tissue evidence="3">Leaf</tissue>
    </source>
</reference>
<proteinExistence type="predicted"/>
<dbReference type="Pfam" id="PF05634">
    <property type="entry name" value="APO_RNA-bind"/>
    <property type="match status" value="2"/>
</dbReference>
<dbReference type="Proteomes" id="UP000886520">
    <property type="component" value="Chromosome 2"/>
</dbReference>
<sequence length="447" mass="50715">MDLRAQWSALSSAASYAKLPCSITTKLSCAAAGRRGKSQRGTNLRKVTMEWANADGRPKRVTQNMDLPRPPPKNKKKPWITPPKPGGFLRKLKRGPPKLRSLRTPDNGLLVPKLIPIAHQVFEAHKSVNRLIPKLMQVVPVKTCKYCTDTHVGPVGHEIATCTGPDASRRRARHDWGRGRPSDVFSSLDAYHLYDRLKTIYHVERKGIPRLPALVELCIQAGVELPEYPVLRRTRPVKAIGKRIVEETQASLFDFDEDELSEVEDEVSEDEDEDEDNQEELLSSERRDEPDAVRRILEANIDMTTLNPEEVAHVAQITLNTWETMRKGVKMLMVRYPVRVCGYCPEVHIGPRGHKVKLCGAFKHQWRAGQHGWQKATLEDLIPPKYVWHVKNMEAPHLRNQLKRYYGQAPAVVELCVQAGAAIPDEFKPMMRLDVVVPEVDEIYQAV</sequence>
<comment type="caution">
    <text evidence="3">The sequence shown here is derived from an EMBL/GenBank/DDBJ whole genome shotgun (WGS) entry which is preliminary data.</text>
</comment>
<evidence type="ECO:0000259" key="2">
    <source>
        <dbReference type="PROSITE" id="PS51499"/>
    </source>
</evidence>
<feature type="compositionally biased region" description="Basic residues" evidence="1">
    <location>
        <begin position="90"/>
        <end position="101"/>
    </location>
</feature>
<dbReference type="AlphaFoldDB" id="A0A9D4VAM3"/>
<accession>A0A9D4VAM3</accession>
<evidence type="ECO:0000256" key="1">
    <source>
        <dbReference type="SAM" id="MobiDB-lite"/>
    </source>
</evidence>
<dbReference type="GO" id="GO:0003723">
    <property type="term" value="F:RNA binding"/>
    <property type="evidence" value="ECO:0007669"/>
    <property type="project" value="InterPro"/>
</dbReference>
<dbReference type="PROSITE" id="PS51499">
    <property type="entry name" value="APO"/>
    <property type="match status" value="2"/>
</dbReference>
<feature type="compositionally biased region" description="Acidic residues" evidence="1">
    <location>
        <begin position="259"/>
        <end position="279"/>
    </location>
</feature>
<evidence type="ECO:0000313" key="3">
    <source>
        <dbReference type="EMBL" id="KAI5082236.1"/>
    </source>
</evidence>
<dbReference type="PANTHER" id="PTHR10388">
    <property type="entry name" value="EUKARYOTIC TRANSLATION INITIATION FACTOR SUI1"/>
    <property type="match status" value="1"/>
</dbReference>
<feature type="domain" description="APO" evidence="2">
    <location>
        <begin position="340"/>
        <end position="425"/>
    </location>
</feature>
<feature type="region of interest" description="Disordered" evidence="1">
    <location>
        <begin position="58"/>
        <end position="104"/>
    </location>
</feature>
<dbReference type="InterPro" id="IPR023342">
    <property type="entry name" value="APO_dom"/>
</dbReference>
<protein>
    <recommendedName>
        <fullName evidence="2">APO domain-containing protein</fullName>
    </recommendedName>
</protein>
<dbReference type="OrthoDB" id="1926485at2759"/>
<dbReference type="EMBL" id="JABFUD020000003">
    <property type="protein sequence ID" value="KAI5082236.1"/>
    <property type="molecule type" value="Genomic_DNA"/>
</dbReference>
<organism evidence="3 4">
    <name type="scientific">Adiantum capillus-veneris</name>
    <name type="common">Maidenhair fern</name>
    <dbReference type="NCBI Taxonomy" id="13818"/>
    <lineage>
        <taxon>Eukaryota</taxon>
        <taxon>Viridiplantae</taxon>
        <taxon>Streptophyta</taxon>
        <taxon>Embryophyta</taxon>
        <taxon>Tracheophyta</taxon>
        <taxon>Polypodiopsida</taxon>
        <taxon>Polypodiidae</taxon>
        <taxon>Polypodiales</taxon>
        <taxon>Pteridineae</taxon>
        <taxon>Pteridaceae</taxon>
        <taxon>Vittarioideae</taxon>
        <taxon>Adiantum</taxon>
    </lineage>
</organism>
<feature type="region of interest" description="Disordered" evidence="1">
    <location>
        <begin position="259"/>
        <end position="288"/>
    </location>
</feature>
<feature type="domain" description="APO" evidence="2">
    <location>
        <begin position="143"/>
        <end position="227"/>
    </location>
</feature>